<reference evidence="4" key="1">
    <citation type="submission" date="2017-07" db="EMBL/GenBank/DDBJ databases">
        <title>Taro Niue Genome Assembly and Annotation.</title>
        <authorList>
            <person name="Atibalentja N."/>
            <person name="Keating K."/>
            <person name="Fields C.J."/>
        </authorList>
    </citation>
    <scope>NUCLEOTIDE SEQUENCE</scope>
    <source>
        <strain evidence="4">Niue_2</strain>
        <tissue evidence="4">Leaf</tissue>
    </source>
</reference>
<dbReference type="OrthoDB" id="2017695at2759"/>
<keyword evidence="5" id="KW-1185">Reference proteome</keyword>
<dbReference type="PANTHER" id="PTHR34360:SF1">
    <property type="entry name" value="OS08G0519400 PROTEIN"/>
    <property type="match status" value="1"/>
</dbReference>
<feature type="transmembrane region" description="Helical" evidence="3">
    <location>
        <begin position="92"/>
        <end position="114"/>
    </location>
</feature>
<evidence type="ECO:0000256" key="1">
    <source>
        <dbReference type="SAM" id="Coils"/>
    </source>
</evidence>
<evidence type="ECO:0000313" key="5">
    <source>
        <dbReference type="Proteomes" id="UP000652761"/>
    </source>
</evidence>
<sequence>SSRESPTCLTHPARAKGTTCSAASAHGRHVPRPCKDLRRRINWPVSGVSDLSFSPLPFFPLSCPSRSTGKRVEREEEPGGYRRGMLGGRGRGAAMGISKILLFFIVFSLVLAGIRADAGVVDADDGVVEDRVEQEVPEYAAPLKVELEQLRLKISALESSIAEGNRLLKAKDETILQFENVVKEKAEKIASLHAEIELLQKKGAVDAEELVGKAHARSADLEKQVENLKSDIQAQKRKRDALEARAIEAEIKVEQLNAKLENVGAQNSISSLFLLLDILQQTSDEQKRRIKKTERALKVAEEELMKVRLEASSKKKELTEMHGAWLPPWLAIHLDQCQATAATHWNKHGKPACDAFVQKVTEILAQAHKKVEPHLVTAKKTWMPALERQWTTIRTSVEPYAKSVATKAVDVYEVSVITLKPHLVRVQEAADPYLQNAKKFSKPYIDQVATITKPHAEKVRVVLKPYTKKIVHVYGRFLKSATTYHRQIQVSAKEVLEKHELTKQLATKEFVWFAASAFLALPIFFVFQLLASIFRKKPRKSSQGTHSNHAPRRHKRRHGDK</sequence>
<dbReference type="EMBL" id="NMUH01000061">
    <property type="protein sequence ID" value="MQL70257.1"/>
    <property type="molecule type" value="Genomic_DNA"/>
</dbReference>
<dbReference type="PANTHER" id="PTHR34360">
    <property type="entry name" value="OS08G0519400 PROTEIN"/>
    <property type="match status" value="1"/>
</dbReference>
<dbReference type="Proteomes" id="UP000652761">
    <property type="component" value="Unassembled WGS sequence"/>
</dbReference>
<feature type="coiled-coil region" evidence="1">
    <location>
        <begin position="147"/>
        <end position="317"/>
    </location>
</feature>
<protein>
    <submittedName>
        <fullName evidence="4">Uncharacterized protein</fullName>
    </submittedName>
</protein>
<feature type="region of interest" description="Disordered" evidence="2">
    <location>
        <begin position="538"/>
        <end position="561"/>
    </location>
</feature>
<name>A0A843TJI0_COLES</name>
<keyword evidence="3" id="KW-0812">Transmembrane</keyword>
<evidence type="ECO:0000313" key="4">
    <source>
        <dbReference type="EMBL" id="MQL70257.1"/>
    </source>
</evidence>
<feature type="compositionally biased region" description="Basic residues" evidence="2">
    <location>
        <begin position="549"/>
        <end position="561"/>
    </location>
</feature>
<accession>A0A843TJI0</accession>
<organism evidence="4 5">
    <name type="scientific">Colocasia esculenta</name>
    <name type="common">Wild taro</name>
    <name type="synonym">Arum esculentum</name>
    <dbReference type="NCBI Taxonomy" id="4460"/>
    <lineage>
        <taxon>Eukaryota</taxon>
        <taxon>Viridiplantae</taxon>
        <taxon>Streptophyta</taxon>
        <taxon>Embryophyta</taxon>
        <taxon>Tracheophyta</taxon>
        <taxon>Spermatophyta</taxon>
        <taxon>Magnoliopsida</taxon>
        <taxon>Liliopsida</taxon>
        <taxon>Araceae</taxon>
        <taxon>Aroideae</taxon>
        <taxon>Colocasieae</taxon>
        <taxon>Colocasia</taxon>
    </lineage>
</organism>
<proteinExistence type="predicted"/>
<dbReference type="AlphaFoldDB" id="A0A843TJI0"/>
<dbReference type="Gene3D" id="1.20.120.20">
    <property type="entry name" value="Apolipoprotein"/>
    <property type="match status" value="1"/>
</dbReference>
<keyword evidence="3" id="KW-0472">Membrane</keyword>
<evidence type="ECO:0000256" key="3">
    <source>
        <dbReference type="SAM" id="Phobius"/>
    </source>
</evidence>
<keyword evidence="3" id="KW-1133">Transmembrane helix</keyword>
<gene>
    <name evidence="4" type="ORF">Taro_002555</name>
</gene>
<feature type="non-terminal residue" evidence="4">
    <location>
        <position position="1"/>
    </location>
</feature>
<evidence type="ECO:0000256" key="2">
    <source>
        <dbReference type="SAM" id="MobiDB-lite"/>
    </source>
</evidence>
<feature type="transmembrane region" description="Helical" evidence="3">
    <location>
        <begin position="510"/>
        <end position="534"/>
    </location>
</feature>
<comment type="caution">
    <text evidence="4">The sequence shown here is derived from an EMBL/GenBank/DDBJ whole genome shotgun (WGS) entry which is preliminary data.</text>
</comment>
<dbReference type="SUPFAM" id="SSF58113">
    <property type="entry name" value="Apolipoprotein A-I"/>
    <property type="match status" value="1"/>
</dbReference>
<keyword evidence="1" id="KW-0175">Coiled coil</keyword>